<dbReference type="InterPro" id="IPR010998">
    <property type="entry name" value="Integrase_recombinase_N"/>
</dbReference>
<dbReference type="SUPFAM" id="SSF56349">
    <property type="entry name" value="DNA breaking-rejoining enzymes"/>
    <property type="match status" value="1"/>
</dbReference>
<evidence type="ECO:0000256" key="2">
    <source>
        <dbReference type="ARBA" id="ARBA00022908"/>
    </source>
</evidence>
<evidence type="ECO:0000256" key="4">
    <source>
        <dbReference type="ARBA" id="ARBA00023172"/>
    </source>
</evidence>
<reference evidence="5" key="1">
    <citation type="submission" date="2022-10" db="EMBL/GenBank/DDBJ databases">
        <title>Whole genome sequencing of three plant growth promoting bacteria isolated from Vachellia tortilis subsp. raddiana in Morocco.</title>
        <authorList>
            <person name="Hnini M."/>
            <person name="Zouagui R."/>
            <person name="Zouagui H."/>
            <person name="Chemao Elfihri M.-W."/>
            <person name="Ibrahimi A."/>
            <person name="Sbabou L."/>
            <person name="Aurag J."/>
        </authorList>
    </citation>
    <scope>NUCLEOTIDE SEQUENCE</scope>
    <source>
        <strain evidence="5">LMR678</strain>
    </source>
</reference>
<comment type="similarity">
    <text evidence="1">Belongs to the 'phage' integrase family.</text>
</comment>
<gene>
    <name evidence="5" type="ORF">O3W52_12110</name>
</gene>
<evidence type="ECO:0008006" key="7">
    <source>
        <dbReference type="Google" id="ProtNLM"/>
    </source>
</evidence>
<dbReference type="InterPro" id="IPR050808">
    <property type="entry name" value="Phage_Integrase"/>
</dbReference>
<sequence>MARRSRSALPKYVTAARDRYKKVRLRFRKGLFSTYLKSPFPSDEFDQEYQAALRNERAARGEIGKSRIKAGSIAALVASYYQAPEFRGTAKSTQQTYRGICEHIRKDHGDKPVSGLTRKHVKAIIGKMSDRPKAANNYLRMLRILIRHAIDIEMIHRDPTYKIKGYSKKSDGLHTWTEEEIAAYESRHPIGTKARLAMALMLYTGQRRGDAVKLGPQHVSGKRIAVRQEKTGTP</sequence>
<keyword evidence="3" id="KW-0238">DNA-binding</keyword>
<organism evidence="5 6">
    <name type="scientific">Sinorhizobium psoraleae</name>
    <dbReference type="NCBI Taxonomy" id="520838"/>
    <lineage>
        <taxon>Bacteria</taxon>
        <taxon>Pseudomonadati</taxon>
        <taxon>Pseudomonadota</taxon>
        <taxon>Alphaproteobacteria</taxon>
        <taxon>Hyphomicrobiales</taxon>
        <taxon>Rhizobiaceae</taxon>
        <taxon>Sinorhizobium/Ensifer group</taxon>
        <taxon>Sinorhizobium</taxon>
    </lineage>
</organism>
<evidence type="ECO:0000256" key="1">
    <source>
        <dbReference type="ARBA" id="ARBA00008857"/>
    </source>
</evidence>
<dbReference type="RefSeq" id="WP_269279552.1">
    <property type="nucleotide sequence ID" value="NZ_JAPVOI010000004.1"/>
</dbReference>
<dbReference type="InterPro" id="IPR013762">
    <property type="entry name" value="Integrase-like_cat_sf"/>
</dbReference>
<dbReference type="PANTHER" id="PTHR30629">
    <property type="entry name" value="PROPHAGE INTEGRASE"/>
    <property type="match status" value="1"/>
</dbReference>
<proteinExistence type="inferred from homology"/>
<dbReference type="EMBL" id="JAPVOI010000004">
    <property type="protein sequence ID" value="MCZ4090787.1"/>
    <property type="molecule type" value="Genomic_DNA"/>
</dbReference>
<keyword evidence="6" id="KW-1185">Reference proteome</keyword>
<protein>
    <recommendedName>
        <fullName evidence="7">Phage integrase family protein</fullName>
    </recommendedName>
</protein>
<keyword evidence="2" id="KW-0229">DNA integration</keyword>
<accession>A0ABT4KFP8</accession>
<dbReference type="InterPro" id="IPR011010">
    <property type="entry name" value="DNA_brk_join_enz"/>
</dbReference>
<keyword evidence="4" id="KW-0233">DNA recombination</keyword>
<evidence type="ECO:0000256" key="3">
    <source>
        <dbReference type="ARBA" id="ARBA00023125"/>
    </source>
</evidence>
<evidence type="ECO:0000313" key="6">
    <source>
        <dbReference type="Proteomes" id="UP001079430"/>
    </source>
</evidence>
<evidence type="ECO:0000313" key="5">
    <source>
        <dbReference type="EMBL" id="MCZ4090787.1"/>
    </source>
</evidence>
<dbReference type="Gene3D" id="1.10.443.10">
    <property type="entry name" value="Intergrase catalytic core"/>
    <property type="match status" value="1"/>
</dbReference>
<comment type="caution">
    <text evidence="5">The sequence shown here is derived from an EMBL/GenBank/DDBJ whole genome shotgun (WGS) entry which is preliminary data.</text>
</comment>
<dbReference type="Gene3D" id="1.10.150.130">
    <property type="match status" value="1"/>
</dbReference>
<dbReference type="PANTHER" id="PTHR30629:SF2">
    <property type="entry name" value="PROPHAGE INTEGRASE INTS-RELATED"/>
    <property type="match status" value="1"/>
</dbReference>
<name>A0ABT4KFP8_9HYPH</name>
<dbReference type="Proteomes" id="UP001079430">
    <property type="component" value="Unassembled WGS sequence"/>
</dbReference>